<sequence>MRAPLIVALLATSLATAVAAAPTQVSAVNMPAWLERNGQMRPLAVGINLQASDVVHTGNGARVLLTLPEGSQFKLGEDAVFRVNTLNASDGRKTAFRATVDVLKGAFRFTTGLASKLRQREVDIKVATITAGIRGTDIWGKSDAEKDLVCLLEGSIAVEHEGEAGFITMDQPLDFYVAPKGKPALPVAKVDPNKVANEWAPQTEPQAGTGLSQAQGRWRLVVAVAGNQAEALQWYDNLREAGYPAKIRPMVEGKFRVSLEQLASETDARALGERLKAQLNTPTISTMRM</sequence>
<accession>A0ABQ5YC08</accession>
<evidence type="ECO:0000256" key="1">
    <source>
        <dbReference type="SAM" id="SignalP"/>
    </source>
</evidence>
<evidence type="ECO:0000313" key="3">
    <source>
        <dbReference type="EMBL" id="GLR12485.1"/>
    </source>
</evidence>
<organism evidence="3 4">
    <name type="scientific">Chitinimonas prasina</name>
    <dbReference type="NCBI Taxonomy" id="1434937"/>
    <lineage>
        <taxon>Bacteria</taxon>
        <taxon>Pseudomonadati</taxon>
        <taxon>Pseudomonadota</taxon>
        <taxon>Betaproteobacteria</taxon>
        <taxon>Neisseriales</taxon>
        <taxon>Chitinibacteraceae</taxon>
        <taxon>Chitinimonas</taxon>
    </lineage>
</organism>
<dbReference type="Pfam" id="PF05036">
    <property type="entry name" value="SPOR"/>
    <property type="match status" value="1"/>
</dbReference>
<feature type="domain" description="SPOR" evidence="2">
    <location>
        <begin position="212"/>
        <end position="288"/>
    </location>
</feature>
<dbReference type="PANTHER" id="PTHR38731">
    <property type="entry name" value="LIPL45-RELATED LIPOPROTEIN-RELATED"/>
    <property type="match status" value="1"/>
</dbReference>
<dbReference type="InterPro" id="IPR007730">
    <property type="entry name" value="SPOR-like_dom"/>
</dbReference>
<comment type="caution">
    <text evidence="3">The sequence shown here is derived from an EMBL/GenBank/DDBJ whole genome shotgun (WGS) entry which is preliminary data.</text>
</comment>
<protein>
    <recommendedName>
        <fullName evidence="2">SPOR domain-containing protein</fullName>
    </recommendedName>
</protein>
<dbReference type="Pfam" id="PF04773">
    <property type="entry name" value="FecR"/>
    <property type="match status" value="1"/>
</dbReference>
<dbReference type="Gene3D" id="3.30.70.1070">
    <property type="entry name" value="Sporulation related repeat"/>
    <property type="match status" value="1"/>
</dbReference>
<proteinExistence type="predicted"/>
<dbReference type="RefSeq" id="WP_284195605.1">
    <property type="nucleotide sequence ID" value="NZ_BSOG01000001.1"/>
</dbReference>
<dbReference type="InterPro" id="IPR006860">
    <property type="entry name" value="FecR"/>
</dbReference>
<evidence type="ECO:0000313" key="4">
    <source>
        <dbReference type="Proteomes" id="UP001156706"/>
    </source>
</evidence>
<evidence type="ECO:0000259" key="2">
    <source>
        <dbReference type="PROSITE" id="PS51724"/>
    </source>
</evidence>
<feature type="signal peptide" evidence="1">
    <location>
        <begin position="1"/>
        <end position="20"/>
    </location>
</feature>
<dbReference type="EMBL" id="BSOG01000001">
    <property type="protein sequence ID" value="GLR12485.1"/>
    <property type="molecule type" value="Genomic_DNA"/>
</dbReference>
<keyword evidence="1" id="KW-0732">Signal</keyword>
<dbReference type="Gene3D" id="2.60.120.1440">
    <property type="match status" value="1"/>
</dbReference>
<reference evidence="4" key="1">
    <citation type="journal article" date="2019" name="Int. J. Syst. Evol. Microbiol.">
        <title>The Global Catalogue of Microorganisms (GCM) 10K type strain sequencing project: providing services to taxonomists for standard genome sequencing and annotation.</title>
        <authorList>
            <consortium name="The Broad Institute Genomics Platform"/>
            <consortium name="The Broad Institute Genome Sequencing Center for Infectious Disease"/>
            <person name="Wu L."/>
            <person name="Ma J."/>
        </authorList>
    </citation>
    <scope>NUCLEOTIDE SEQUENCE [LARGE SCALE GENOMIC DNA]</scope>
    <source>
        <strain evidence="4">NBRC 110044</strain>
    </source>
</reference>
<dbReference type="PANTHER" id="PTHR38731:SF1">
    <property type="entry name" value="FECR PROTEIN DOMAIN-CONTAINING PROTEIN"/>
    <property type="match status" value="1"/>
</dbReference>
<dbReference type="PROSITE" id="PS51724">
    <property type="entry name" value="SPOR"/>
    <property type="match status" value="1"/>
</dbReference>
<dbReference type="Proteomes" id="UP001156706">
    <property type="component" value="Unassembled WGS sequence"/>
</dbReference>
<dbReference type="InterPro" id="IPR036680">
    <property type="entry name" value="SPOR-like_sf"/>
</dbReference>
<name>A0ABQ5YC08_9NEIS</name>
<dbReference type="SUPFAM" id="SSF110997">
    <property type="entry name" value="Sporulation related repeat"/>
    <property type="match status" value="1"/>
</dbReference>
<feature type="chain" id="PRO_5047165292" description="SPOR domain-containing protein" evidence="1">
    <location>
        <begin position="21"/>
        <end position="289"/>
    </location>
</feature>
<keyword evidence="4" id="KW-1185">Reference proteome</keyword>
<gene>
    <name evidence="3" type="ORF">GCM10007907_12750</name>
</gene>